<dbReference type="InParanoid" id="A0A098DCC3"/>
<dbReference type="VEuPathDB" id="FungiDB:FGRAMPH1_01G09603"/>
<reference evidence="3 4" key="1">
    <citation type="journal article" date="2007" name="Science">
        <title>The Fusarium graminearum genome reveals a link between localized polymorphism and pathogen specialization.</title>
        <authorList>
            <person name="Cuomo C.A."/>
            <person name="Gueldener U."/>
            <person name="Xu J.-R."/>
            <person name="Trail F."/>
            <person name="Turgeon B.G."/>
            <person name="Di Pietro A."/>
            <person name="Walton J.D."/>
            <person name="Ma L.-J."/>
            <person name="Baker S.E."/>
            <person name="Rep M."/>
            <person name="Adam G."/>
            <person name="Antoniw J."/>
            <person name="Baldwin T."/>
            <person name="Calvo S.E."/>
            <person name="Chang Y.-L."/>
            <person name="DeCaprio D."/>
            <person name="Gale L.R."/>
            <person name="Gnerre S."/>
            <person name="Goswami R.S."/>
            <person name="Hammond-Kosack K."/>
            <person name="Harris L.J."/>
            <person name="Hilburn K."/>
            <person name="Kennell J.C."/>
            <person name="Kroken S."/>
            <person name="Magnuson J.K."/>
            <person name="Mannhaupt G."/>
            <person name="Mauceli E.W."/>
            <person name="Mewes H.-W."/>
            <person name="Mitterbauer R."/>
            <person name="Muehlbauer G."/>
            <person name="Muensterkoetter M."/>
            <person name="Nelson D."/>
            <person name="O'Donnell K."/>
            <person name="Ouellet T."/>
            <person name="Qi W."/>
            <person name="Quesneville H."/>
            <person name="Roncero M.I.G."/>
            <person name="Seong K.-Y."/>
            <person name="Tetko I.V."/>
            <person name="Urban M."/>
            <person name="Waalwijk C."/>
            <person name="Ward T.J."/>
            <person name="Yao J."/>
            <person name="Birren B.W."/>
            <person name="Kistler H.C."/>
        </authorList>
    </citation>
    <scope>NUCLEOTIDE SEQUENCE [LARGE SCALE GENOMIC DNA]</scope>
    <source>
        <strain evidence="4">ATCC MYA-4620 / CBS 123657 / FGSC 9075 / NRRL 31084 / PH-1</strain>
        <strain evidence="3">PH-1 / ATCC MYA-4620 / FGSC 9075 / NRRL 31084</strain>
    </source>
</reference>
<gene>
    <name evidence="3" type="primary">FG08301.1</name>
    <name evidence="2" type="ORF">FGRAMPH1_01T09603</name>
</gene>
<feature type="compositionally biased region" description="Basic and acidic residues" evidence="1">
    <location>
        <begin position="33"/>
        <end position="46"/>
    </location>
</feature>
<feature type="region of interest" description="Disordered" evidence="1">
    <location>
        <begin position="25"/>
        <end position="93"/>
    </location>
</feature>
<accession>A0A0E0RZC9</accession>
<protein>
    <submittedName>
        <fullName evidence="2">Chromosome 2, complete genome</fullName>
    </submittedName>
</protein>
<reference evidence="2 4" key="3">
    <citation type="journal article" date="2015" name="BMC Genomics">
        <title>The completed genome sequence of the pathogenic ascomycete fungus Fusarium graminearum.</title>
        <authorList>
            <person name="King R."/>
            <person name="Urban M."/>
            <person name="Hammond-Kosack M.C."/>
            <person name="Hassani-Pak K."/>
            <person name="Hammond-Kosack K.E."/>
        </authorList>
    </citation>
    <scope>NUCLEOTIDE SEQUENCE [LARGE SCALE GENOMIC DNA]</scope>
    <source>
        <strain evidence="4">ATCC MYA-4620 / CBS 123657 / FGSC 9075 / NRRL 31084 / PH-1</strain>
        <strain evidence="2">PH-1</strain>
    </source>
</reference>
<dbReference type="EMBL" id="HG970333">
    <property type="protein sequence ID" value="CEF76604.1"/>
    <property type="molecule type" value="Genomic_DNA"/>
</dbReference>
<organism evidence="2 4">
    <name type="scientific">Gibberella zeae (strain ATCC MYA-4620 / CBS 123657 / FGSC 9075 / NRRL 31084 / PH-1)</name>
    <name type="common">Wheat head blight fungus</name>
    <name type="synonym">Fusarium graminearum</name>
    <dbReference type="NCBI Taxonomy" id="229533"/>
    <lineage>
        <taxon>Eukaryota</taxon>
        <taxon>Fungi</taxon>
        <taxon>Dikarya</taxon>
        <taxon>Ascomycota</taxon>
        <taxon>Pezizomycotina</taxon>
        <taxon>Sordariomycetes</taxon>
        <taxon>Hypocreomycetidae</taxon>
        <taxon>Hypocreales</taxon>
        <taxon>Nectriaceae</taxon>
        <taxon>Fusarium</taxon>
    </lineage>
</organism>
<name>A0A098DCC3_GIBZE</name>
<dbReference type="AlphaFoldDB" id="A0A098DCC3"/>
<evidence type="ECO:0000313" key="3">
    <source>
        <dbReference type="EnsemblFungi" id="CEF76604"/>
    </source>
</evidence>
<reference evidence="3" key="4">
    <citation type="submission" date="2017-01" db="UniProtKB">
        <authorList>
            <consortium name="EnsemblFungi"/>
        </authorList>
    </citation>
    <scope>IDENTIFICATION</scope>
    <source>
        <strain evidence="3">PH-1 / ATCC MYA-4620 / FGSC 9075 / NRRL 31084</strain>
    </source>
</reference>
<evidence type="ECO:0000313" key="2">
    <source>
        <dbReference type="EMBL" id="CEF76604.1"/>
    </source>
</evidence>
<feature type="compositionally biased region" description="Pro residues" evidence="1">
    <location>
        <begin position="53"/>
        <end position="85"/>
    </location>
</feature>
<evidence type="ECO:0000313" key="4">
    <source>
        <dbReference type="Proteomes" id="UP000070720"/>
    </source>
</evidence>
<evidence type="ECO:0000256" key="1">
    <source>
        <dbReference type="SAM" id="MobiDB-lite"/>
    </source>
</evidence>
<proteinExistence type="predicted"/>
<dbReference type="EnsemblFungi" id="CEF76604">
    <property type="protein sequence ID" value="CEF76604"/>
    <property type="gene ID" value="FGRRES_08301_M"/>
</dbReference>
<sequence>MGGHTSGWTPINMLLEATAADRANVLSPTSTSDRQHGLASSHDHVSSFHSCPRPCPRPRPPPIRPSPPPPPPSPSPSPPPSPLPSPSRVLVSSSLSSSRNSSCAAGSNPPSPSAKKRAARYCYACEKAFNYKNFADHQKVHMIEGDSGARVKPCKQCAAKFPDGCRVAKKPDEAGTYACSLCLKSHKSCEYTALKRNIASWTGPCSGWAGRKHPKLIEHWRPWEL</sequence>
<accession>A0A098DCC3</accession>
<keyword evidence="4" id="KW-1185">Reference proteome</keyword>
<reference evidence="3 4" key="2">
    <citation type="journal article" date="2010" name="Nature">
        <title>Comparative genomics reveals mobile pathogenicity chromosomes in Fusarium.</title>
        <authorList>
            <person name="Ma L.J."/>
            <person name="van der Does H.C."/>
            <person name="Borkovich K.A."/>
            <person name="Coleman J.J."/>
            <person name="Daboussi M.J."/>
            <person name="Di Pietro A."/>
            <person name="Dufresne M."/>
            <person name="Freitag M."/>
            <person name="Grabherr M."/>
            <person name="Henrissat B."/>
            <person name="Houterman P.M."/>
            <person name="Kang S."/>
            <person name="Shim W.B."/>
            <person name="Woloshuk C."/>
            <person name="Xie X."/>
            <person name="Xu J.R."/>
            <person name="Antoniw J."/>
            <person name="Baker S.E."/>
            <person name="Bluhm B.H."/>
            <person name="Breakspear A."/>
            <person name="Brown D.W."/>
            <person name="Butchko R.A."/>
            <person name="Chapman S."/>
            <person name="Coulson R."/>
            <person name="Coutinho P.M."/>
            <person name="Danchin E.G."/>
            <person name="Diener A."/>
            <person name="Gale L.R."/>
            <person name="Gardiner D.M."/>
            <person name="Goff S."/>
            <person name="Hammond-Kosack K.E."/>
            <person name="Hilburn K."/>
            <person name="Hua-Van A."/>
            <person name="Jonkers W."/>
            <person name="Kazan K."/>
            <person name="Kodira C.D."/>
            <person name="Koehrsen M."/>
            <person name="Kumar L."/>
            <person name="Lee Y.H."/>
            <person name="Li L."/>
            <person name="Manners J.M."/>
            <person name="Miranda-Saavedra D."/>
            <person name="Mukherjee M."/>
            <person name="Park G."/>
            <person name="Park J."/>
            <person name="Park S.Y."/>
            <person name="Proctor R.H."/>
            <person name="Regev A."/>
            <person name="Ruiz-Roldan M.C."/>
            <person name="Sain D."/>
            <person name="Sakthikumar S."/>
            <person name="Sykes S."/>
            <person name="Schwartz D.C."/>
            <person name="Turgeon B.G."/>
            <person name="Wapinski I."/>
            <person name="Yoder O."/>
            <person name="Young S."/>
            <person name="Zeng Q."/>
            <person name="Zhou S."/>
            <person name="Galagan J."/>
            <person name="Cuomo C.A."/>
            <person name="Kistler H.C."/>
            <person name="Rep M."/>
        </authorList>
    </citation>
    <scope>GENOME REANNOTATION</scope>
    <source>
        <strain evidence="4">ATCC MYA-4620 / CBS 123657 / FGSC 9075 / NRRL 31084 / PH-1</strain>
        <strain evidence="3">PH-1 / ATCC MYA-4620 / FGSC 9075 / NRRL 31084</strain>
    </source>
</reference>
<dbReference type="Proteomes" id="UP000070720">
    <property type="component" value="Chromosome 2"/>
</dbReference>